<dbReference type="InterPro" id="IPR056138">
    <property type="entry name" value="DUF7721"/>
</dbReference>
<dbReference type="AlphaFoldDB" id="A0A8K0X672"/>
<protein>
    <recommendedName>
        <fullName evidence="2">DUF7721 domain-containing protein</fullName>
    </recommendedName>
</protein>
<evidence type="ECO:0000259" key="2">
    <source>
        <dbReference type="Pfam" id="PF24845"/>
    </source>
</evidence>
<accession>A0A8K0X672</accession>
<gene>
    <name evidence="3" type="ORF">B0T11DRAFT_65858</name>
</gene>
<dbReference type="Proteomes" id="UP000813385">
    <property type="component" value="Unassembled WGS sequence"/>
</dbReference>
<evidence type="ECO:0000313" key="3">
    <source>
        <dbReference type="EMBL" id="KAH7368592.1"/>
    </source>
</evidence>
<keyword evidence="4" id="KW-1185">Reference proteome</keyword>
<evidence type="ECO:0000313" key="4">
    <source>
        <dbReference type="Proteomes" id="UP000813385"/>
    </source>
</evidence>
<proteinExistence type="predicted"/>
<dbReference type="Pfam" id="PF24845">
    <property type="entry name" value="DUF7721"/>
    <property type="match status" value="1"/>
</dbReference>
<dbReference type="PANTHER" id="PTHR39477:SF1">
    <property type="entry name" value="BETA-FLANKING PROTEIN"/>
    <property type="match status" value="1"/>
</dbReference>
<feature type="compositionally biased region" description="Low complexity" evidence="1">
    <location>
        <begin position="75"/>
        <end position="88"/>
    </location>
</feature>
<dbReference type="PANTHER" id="PTHR39477">
    <property type="entry name" value="CHROMOSOME 8, WHOLE GENOME SHOTGUN SEQUENCE"/>
    <property type="match status" value="1"/>
</dbReference>
<feature type="domain" description="DUF7721" evidence="2">
    <location>
        <begin position="53"/>
        <end position="135"/>
    </location>
</feature>
<comment type="caution">
    <text evidence="3">The sequence shown here is derived from an EMBL/GenBank/DDBJ whole genome shotgun (WGS) entry which is preliminary data.</text>
</comment>
<sequence>MDFLNKAKDFLEENNKPQQQQQQQEQSSSQQYLPPGNKAQGGAYTPFGGDDKDFGSAAGEASRLAGSSGDKDLFSSILGSIGKGSSSGRDIDEAAAVDNHKKFVDGQDGGEKADEQGLGAAAAVQALKLFNSQGSGNGGDGQKGADQTQGGFLALALAEASKLFDDKQREGKLQEGTTKQGVIREAGEVALKLFLKNQGGGSGGAGGLADIAGKLFK</sequence>
<feature type="compositionally biased region" description="Low complexity" evidence="1">
    <location>
        <begin position="18"/>
        <end position="31"/>
    </location>
</feature>
<dbReference type="OrthoDB" id="2290255at2759"/>
<feature type="compositionally biased region" description="Basic and acidic residues" evidence="1">
    <location>
        <begin position="1"/>
        <end position="15"/>
    </location>
</feature>
<dbReference type="EMBL" id="JAGPXD010000002">
    <property type="protein sequence ID" value="KAH7368592.1"/>
    <property type="molecule type" value="Genomic_DNA"/>
</dbReference>
<evidence type="ECO:0000256" key="1">
    <source>
        <dbReference type="SAM" id="MobiDB-lite"/>
    </source>
</evidence>
<name>A0A8K0X672_9PEZI</name>
<organism evidence="3 4">
    <name type="scientific">Plectosphaerella cucumerina</name>
    <dbReference type="NCBI Taxonomy" id="40658"/>
    <lineage>
        <taxon>Eukaryota</taxon>
        <taxon>Fungi</taxon>
        <taxon>Dikarya</taxon>
        <taxon>Ascomycota</taxon>
        <taxon>Pezizomycotina</taxon>
        <taxon>Sordariomycetes</taxon>
        <taxon>Hypocreomycetidae</taxon>
        <taxon>Glomerellales</taxon>
        <taxon>Plectosphaerellaceae</taxon>
        <taxon>Plectosphaerella</taxon>
    </lineage>
</organism>
<reference evidence="3" key="1">
    <citation type="journal article" date="2021" name="Nat. Commun.">
        <title>Genetic determinants of endophytism in the Arabidopsis root mycobiome.</title>
        <authorList>
            <person name="Mesny F."/>
            <person name="Miyauchi S."/>
            <person name="Thiergart T."/>
            <person name="Pickel B."/>
            <person name="Atanasova L."/>
            <person name="Karlsson M."/>
            <person name="Huettel B."/>
            <person name="Barry K.W."/>
            <person name="Haridas S."/>
            <person name="Chen C."/>
            <person name="Bauer D."/>
            <person name="Andreopoulos W."/>
            <person name="Pangilinan J."/>
            <person name="LaButti K."/>
            <person name="Riley R."/>
            <person name="Lipzen A."/>
            <person name="Clum A."/>
            <person name="Drula E."/>
            <person name="Henrissat B."/>
            <person name="Kohler A."/>
            <person name="Grigoriev I.V."/>
            <person name="Martin F.M."/>
            <person name="Hacquard S."/>
        </authorList>
    </citation>
    <scope>NUCLEOTIDE SEQUENCE</scope>
    <source>
        <strain evidence="3">MPI-CAGE-AT-0016</strain>
    </source>
</reference>
<feature type="region of interest" description="Disordered" evidence="1">
    <location>
        <begin position="1"/>
        <end position="94"/>
    </location>
</feature>